<organism evidence="1 2">
    <name type="scientific">Sandaracinus amylolyticus</name>
    <dbReference type="NCBI Taxonomy" id="927083"/>
    <lineage>
        <taxon>Bacteria</taxon>
        <taxon>Pseudomonadati</taxon>
        <taxon>Myxococcota</taxon>
        <taxon>Polyangia</taxon>
        <taxon>Polyangiales</taxon>
        <taxon>Sandaracinaceae</taxon>
        <taxon>Sandaracinus</taxon>
    </lineage>
</organism>
<evidence type="ECO:0000313" key="1">
    <source>
        <dbReference type="EMBL" id="AKF05698.1"/>
    </source>
</evidence>
<name>A0A0F6W2E5_9BACT</name>
<protein>
    <submittedName>
        <fullName evidence="1">Uncharacterized protein</fullName>
    </submittedName>
</protein>
<dbReference type="STRING" id="927083.DB32_002847"/>
<sequence length="203" mass="21972">MSMSTGAKKAEGALAAAALEFERELERYERLASELQRTEVSSEKTLARSKKLLADASESEQRLGGLLGGLLAAMNGARDTQQTSMEHVLGAAKRMQVRAAELQTLLDRFTKLGAAAREVHGPVAQVAERQAQGATADELLPALNEVRGRMDSVITEAEAIAGLAREGNWPDLVREASALRDQVQAMRNRVLHVQRDVAQRATS</sequence>
<gene>
    <name evidence="1" type="ORF">DB32_002847</name>
</gene>
<evidence type="ECO:0000313" key="2">
    <source>
        <dbReference type="Proteomes" id="UP000034883"/>
    </source>
</evidence>
<reference evidence="1 2" key="1">
    <citation type="submission" date="2015-03" db="EMBL/GenBank/DDBJ databases">
        <title>Genome assembly of Sandaracinus amylolyticus DSM 53668.</title>
        <authorList>
            <person name="Sharma G."/>
            <person name="Subramanian S."/>
        </authorList>
    </citation>
    <scope>NUCLEOTIDE SEQUENCE [LARGE SCALE GENOMIC DNA]</scope>
    <source>
        <strain evidence="1 2">DSM 53668</strain>
    </source>
</reference>
<dbReference type="AlphaFoldDB" id="A0A0F6W2E5"/>
<dbReference type="KEGG" id="samy:DB32_002847"/>
<dbReference type="EMBL" id="CP011125">
    <property type="protein sequence ID" value="AKF05698.1"/>
    <property type="molecule type" value="Genomic_DNA"/>
</dbReference>
<dbReference type="Proteomes" id="UP000034883">
    <property type="component" value="Chromosome"/>
</dbReference>
<proteinExistence type="predicted"/>
<keyword evidence="2" id="KW-1185">Reference proteome</keyword>
<accession>A0A0F6W2E5</accession>